<protein>
    <submittedName>
        <fullName evidence="1">Uncharacterized protein</fullName>
    </submittedName>
</protein>
<name>A0ACB7SXI3_HYAAI</name>
<accession>A0ACB7SXI3</accession>
<comment type="caution">
    <text evidence="1">The sequence shown here is derived from an EMBL/GenBank/DDBJ whole genome shotgun (WGS) entry which is preliminary data.</text>
</comment>
<proteinExistence type="predicted"/>
<evidence type="ECO:0000313" key="1">
    <source>
        <dbReference type="EMBL" id="KAH6939676.1"/>
    </source>
</evidence>
<dbReference type="Proteomes" id="UP000821845">
    <property type="component" value="Chromosome 2"/>
</dbReference>
<evidence type="ECO:0000313" key="2">
    <source>
        <dbReference type="Proteomes" id="UP000821845"/>
    </source>
</evidence>
<organism evidence="1 2">
    <name type="scientific">Hyalomma asiaticum</name>
    <name type="common">Tick</name>
    <dbReference type="NCBI Taxonomy" id="266040"/>
    <lineage>
        <taxon>Eukaryota</taxon>
        <taxon>Metazoa</taxon>
        <taxon>Ecdysozoa</taxon>
        <taxon>Arthropoda</taxon>
        <taxon>Chelicerata</taxon>
        <taxon>Arachnida</taxon>
        <taxon>Acari</taxon>
        <taxon>Parasitiformes</taxon>
        <taxon>Ixodida</taxon>
        <taxon>Ixodoidea</taxon>
        <taxon>Ixodidae</taxon>
        <taxon>Hyalomminae</taxon>
        <taxon>Hyalomma</taxon>
    </lineage>
</organism>
<dbReference type="EMBL" id="CM023482">
    <property type="protein sequence ID" value="KAH6939676.1"/>
    <property type="molecule type" value="Genomic_DNA"/>
</dbReference>
<keyword evidence="2" id="KW-1185">Reference proteome</keyword>
<sequence length="63" mass="7079">MGYRRKREPLQQFLRNRERPDVLLLQETNDAVQLAGYKAIDEAVTTGAPPAAAALVRRNLNMA</sequence>
<reference evidence="1" key="1">
    <citation type="submission" date="2020-05" db="EMBL/GenBank/DDBJ databases">
        <title>Large-scale comparative analyses of tick genomes elucidate their genetic diversity and vector capacities.</title>
        <authorList>
            <person name="Jia N."/>
            <person name="Wang J."/>
            <person name="Shi W."/>
            <person name="Du L."/>
            <person name="Sun Y."/>
            <person name="Zhan W."/>
            <person name="Jiang J."/>
            <person name="Wang Q."/>
            <person name="Zhang B."/>
            <person name="Ji P."/>
            <person name="Sakyi L.B."/>
            <person name="Cui X."/>
            <person name="Yuan T."/>
            <person name="Jiang B."/>
            <person name="Yang W."/>
            <person name="Lam T.T.-Y."/>
            <person name="Chang Q."/>
            <person name="Ding S."/>
            <person name="Wang X."/>
            <person name="Zhu J."/>
            <person name="Ruan X."/>
            <person name="Zhao L."/>
            <person name="Wei J."/>
            <person name="Que T."/>
            <person name="Du C."/>
            <person name="Cheng J."/>
            <person name="Dai P."/>
            <person name="Han X."/>
            <person name="Huang E."/>
            <person name="Gao Y."/>
            <person name="Liu J."/>
            <person name="Shao H."/>
            <person name="Ye R."/>
            <person name="Li L."/>
            <person name="Wei W."/>
            <person name="Wang X."/>
            <person name="Wang C."/>
            <person name="Yang T."/>
            <person name="Huo Q."/>
            <person name="Li W."/>
            <person name="Guo W."/>
            <person name="Chen H."/>
            <person name="Zhou L."/>
            <person name="Ni X."/>
            <person name="Tian J."/>
            <person name="Zhou Y."/>
            <person name="Sheng Y."/>
            <person name="Liu T."/>
            <person name="Pan Y."/>
            <person name="Xia L."/>
            <person name="Li J."/>
            <person name="Zhao F."/>
            <person name="Cao W."/>
        </authorList>
    </citation>
    <scope>NUCLEOTIDE SEQUENCE</scope>
    <source>
        <strain evidence="1">Hyas-2018</strain>
    </source>
</reference>
<gene>
    <name evidence="1" type="ORF">HPB50_020429</name>
</gene>